<dbReference type="InterPro" id="IPR011527">
    <property type="entry name" value="ABC1_TM_dom"/>
</dbReference>
<evidence type="ECO:0000256" key="4">
    <source>
        <dbReference type="ARBA" id="ARBA00022692"/>
    </source>
</evidence>
<dbReference type="GO" id="GO:0016887">
    <property type="term" value="F:ATP hydrolysis activity"/>
    <property type="evidence" value="ECO:0007669"/>
    <property type="project" value="InterPro"/>
</dbReference>
<evidence type="ECO:0000256" key="8">
    <source>
        <dbReference type="ARBA" id="ARBA00022989"/>
    </source>
</evidence>
<keyword evidence="3" id="KW-1003">Cell membrane</keyword>
<keyword evidence="2" id="KW-0813">Transport</keyword>
<evidence type="ECO:0000256" key="1">
    <source>
        <dbReference type="ARBA" id="ARBA00004651"/>
    </source>
</evidence>
<dbReference type="PANTHER" id="PTHR43394:SF1">
    <property type="entry name" value="ATP-BINDING CASSETTE SUB-FAMILY B MEMBER 10, MITOCHONDRIAL"/>
    <property type="match status" value="1"/>
</dbReference>
<dbReference type="RefSeq" id="WP_222580750.1">
    <property type="nucleotide sequence ID" value="NZ_JAHVHU010000012.1"/>
</dbReference>
<dbReference type="InterPro" id="IPR003439">
    <property type="entry name" value="ABC_transporter-like_ATP-bd"/>
</dbReference>
<dbReference type="PROSITE" id="PS50990">
    <property type="entry name" value="PEPTIDASE_C39"/>
    <property type="match status" value="1"/>
</dbReference>
<dbReference type="GO" id="GO:0006508">
    <property type="term" value="P:proteolysis"/>
    <property type="evidence" value="ECO:0007669"/>
    <property type="project" value="InterPro"/>
</dbReference>
<keyword evidence="5" id="KW-0547">Nucleotide-binding</keyword>
<protein>
    <submittedName>
        <fullName evidence="14">Peptidase domain-containing ABC transporter</fullName>
    </submittedName>
</protein>
<dbReference type="FunFam" id="3.40.50.300:FF:000299">
    <property type="entry name" value="ABC transporter ATP-binding protein/permease"/>
    <property type="match status" value="1"/>
</dbReference>
<dbReference type="GO" id="GO:0015421">
    <property type="term" value="F:ABC-type oligopeptide transporter activity"/>
    <property type="evidence" value="ECO:0007669"/>
    <property type="project" value="TreeGrafter"/>
</dbReference>
<dbReference type="GO" id="GO:0005524">
    <property type="term" value="F:ATP binding"/>
    <property type="evidence" value="ECO:0007669"/>
    <property type="project" value="UniProtKB-KW"/>
</dbReference>
<keyword evidence="4 10" id="KW-0812">Transmembrane</keyword>
<dbReference type="SMART" id="SM00382">
    <property type="entry name" value="AAA"/>
    <property type="match status" value="1"/>
</dbReference>
<organism evidence="14 15">
    <name type="scientific">Membranihabitans marinus</name>
    <dbReference type="NCBI Taxonomy" id="1227546"/>
    <lineage>
        <taxon>Bacteria</taxon>
        <taxon>Pseudomonadati</taxon>
        <taxon>Bacteroidota</taxon>
        <taxon>Saprospiria</taxon>
        <taxon>Saprospirales</taxon>
        <taxon>Saprospiraceae</taxon>
        <taxon>Membranihabitans</taxon>
    </lineage>
</organism>
<accession>A0A953HW16</accession>
<dbReference type="Pfam" id="PF00664">
    <property type="entry name" value="ABC_membrane"/>
    <property type="match status" value="1"/>
</dbReference>
<evidence type="ECO:0000256" key="5">
    <source>
        <dbReference type="ARBA" id="ARBA00022741"/>
    </source>
</evidence>
<keyword evidence="9 10" id="KW-0472">Membrane</keyword>
<dbReference type="InterPro" id="IPR036640">
    <property type="entry name" value="ABC1_TM_sf"/>
</dbReference>
<dbReference type="PROSITE" id="PS00211">
    <property type="entry name" value="ABC_TRANSPORTER_1"/>
    <property type="match status" value="1"/>
</dbReference>
<dbReference type="InterPro" id="IPR005074">
    <property type="entry name" value="Peptidase_C39"/>
</dbReference>
<feature type="domain" description="ABC transporter" evidence="11">
    <location>
        <begin position="490"/>
        <end position="725"/>
    </location>
</feature>
<evidence type="ECO:0000313" key="15">
    <source>
        <dbReference type="Proteomes" id="UP000753961"/>
    </source>
</evidence>
<dbReference type="Gene3D" id="3.90.70.10">
    <property type="entry name" value="Cysteine proteinases"/>
    <property type="match status" value="1"/>
</dbReference>
<evidence type="ECO:0000256" key="9">
    <source>
        <dbReference type="ARBA" id="ARBA00023136"/>
    </source>
</evidence>
<dbReference type="Pfam" id="PF03412">
    <property type="entry name" value="Peptidase_C39"/>
    <property type="match status" value="1"/>
</dbReference>
<dbReference type="InterPro" id="IPR003593">
    <property type="entry name" value="AAA+_ATPase"/>
</dbReference>
<dbReference type="Proteomes" id="UP000753961">
    <property type="component" value="Unassembled WGS sequence"/>
</dbReference>
<keyword evidence="15" id="KW-1185">Reference proteome</keyword>
<feature type="transmembrane region" description="Helical" evidence="10">
    <location>
        <begin position="174"/>
        <end position="196"/>
    </location>
</feature>
<feature type="transmembrane region" description="Helical" evidence="10">
    <location>
        <begin position="315"/>
        <end position="333"/>
    </location>
</feature>
<proteinExistence type="predicted"/>
<dbReference type="Gene3D" id="1.20.1560.10">
    <property type="entry name" value="ABC transporter type 1, transmembrane domain"/>
    <property type="match status" value="1"/>
</dbReference>
<dbReference type="InterPro" id="IPR027417">
    <property type="entry name" value="P-loop_NTPase"/>
</dbReference>
<comment type="caution">
    <text evidence="14">The sequence shown here is derived from an EMBL/GenBank/DDBJ whole genome shotgun (WGS) entry which is preliminary data.</text>
</comment>
<evidence type="ECO:0000256" key="2">
    <source>
        <dbReference type="ARBA" id="ARBA00022448"/>
    </source>
</evidence>
<dbReference type="PROSITE" id="PS50929">
    <property type="entry name" value="ABC_TM1F"/>
    <property type="match status" value="1"/>
</dbReference>
<evidence type="ECO:0000256" key="7">
    <source>
        <dbReference type="ARBA" id="ARBA00022840"/>
    </source>
</evidence>
<evidence type="ECO:0000256" key="3">
    <source>
        <dbReference type="ARBA" id="ARBA00022475"/>
    </source>
</evidence>
<feature type="transmembrane region" description="Helical" evidence="10">
    <location>
        <begin position="208"/>
        <end position="229"/>
    </location>
</feature>
<evidence type="ECO:0000259" key="11">
    <source>
        <dbReference type="PROSITE" id="PS50893"/>
    </source>
</evidence>
<dbReference type="PROSITE" id="PS50893">
    <property type="entry name" value="ABC_TRANSPORTER_2"/>
    <property type="match status" value="1"/>
</dbReference>
<dbReference type="AlphaFoldDB" id="A0A953HW16"/>
<dbReference type="InterPro" id="IPR017871">
    <property type="entry name" value="ABC_transporter-like_CS"/>
</dbReference>
<comment type="subcellular location">
    <subcellularLocation>
        <location evidence="1">Cell membrane</location>
        <topology evidence="1">Multi-pass membrane protein</topology>
    </subcellularLocation>
</comment>
<dbReference type="Pfam" id="PF00005">
    <property type="entry name" value="ABC_tran"/>
    <property type="match status" value="1"/>
</dbReference>
<evidence type="ECO:0000259" key="12">
    <source>
        <dbReference type="PROSITE" id="PS50929"/>
    </source>
</evidence>
<evidence type="ECO:0000313" key="14">
    <source>
        <dbReference type="EMBL" id="MBY5959211.1"/>
    </source>
</evidence>
<dbReference type="PANTHER" id="PTHR43394">
    <property type="entry name" value="ATP-DEPENDENT PERMEASE MDL1, MITOCHONDRIAL"/>
    <property type="match status" value="1"/>
</dbReference>
<dbReference type="InterPro" id="IPR039421">
    <property type="entry name" value="Type_1_exporter"/>
</dbReference>
<keyword evidence="8 10" id="KW-1133">Transmembrane helix</keyword>
<reference evidence="14" key="1">
    <citation type="submission" date="2021-06" db="EMBL/GenBank/DDBJ databases">
        <title>44 bacteria genomes isolated from Dapeng, Shenzhen.</title>
        <authorList>
            <person name="Zheng W."/>
            <person name="Yu S."/>
            <person name="Huang Y."/>
        </authorList>
    </citation>
    <scope>NUCLEOTIDE SEQUENCE</scope>
    <source>
        <strain evidence="14">DP5N28-2</strain>
    </source>
</reference>
<dbReference type="GO" id="GO:0005886">
    <property type="term" value="C:plasma membrane"/>
    <property type="evidence" value="ECO:0007669"/>
    <property type="project" value="UniProtKB-SubCell"/>
</dbReference>
<keyword evidence="6" id="KW-0378">Hydrolase</keyword>
<feature type="domain" description="ABC transmembrane type-1" evidence="12">
    <location>
        <begin position="178"/>
        <end position="457"/>
    </location>
</feature>
<dbReference type="GO" id="GO:0008233">
    <property type="term" value="F:peptidase activity"/>
    <property type="evidence" value="ECO:0007669"/>
    <property type="project" value="InterPro"/>
</dbReference>
<evidence type="ECO:0000259" key="13">
    <source>
        <dbReference type="PROSITE" id="PS50990"/>
    </source>
</evidence>
<gene>
    <name evidence="14" type="ORF">KUV50_13745</name>
</gene>
<dbReference type="SUPFAM" id="SSF90123">
    <property type="entry name" value="ABC transporter transmembrane region"/>
    <property type="match status" value="1"/>
</dbReference>
<feature type="transmembrane region" description="Helical" evidence="10">
    <location>
        <begin position="290"/>
        <end position="309"/>
    </location>
</feature>
<dbReference type="CDD" id="cd18571">
    <property type="entry name" value="ABC_6TM_peptidase_like"/>
    <property type="match status" value="1"/>
</dbReference>
<sequence length="731" mass="82437">MAFPYYKQHDSMDCGPACLRMVAKHFGKSYSLNYLREKCYIDKNGVSLRGIEEAAELCGFRTIAVKMPFYSENGQASLKKAPLPAILHWNENHFVVLYQITKKKVRIADPAHGRIKLNHPEFLKHWTQKSDNGAKGIGLLLEPTAEFENSGIEGKNKINSYEFLKSYLNPHRGLFAQLLLSLVIATAFQVTVPFLTQSLVDVGIENKNLNFIYLVLAGMLLIFLGQTVVRFIQSWIVLHASVRINVSLIADYLFKLMKMPLGFFDSKNIGDLLQRIGDHRRIESFLTQSTLSLILSIFNLIVFGVVLLIYSVPIFLIYIVAAILYVLWIVIFLRKRREIDYKAFAERSDNQDSLIEIIQGMPEIKLQGSEIKRRSLWTQIQARLFRVQISALAISQYQDAGALFINQAKDIIITFIAAKGVVEGHMTLGMMLAIQYIIGQLNAPLQQMVGFIRSAQDAKISLERLSEVHNSHEEEDPEIVKMDIIPEGDIEVEDVSFSYTPISDKVLKNVKVRIPRGKTTAIVGTSGSGKTTLIKLLLRFYDPTKGRIMIGGQPLNTIYTKVWRARCGVVMQDGFVFSDTIARNIAESDDIIDFKKVIQAAITANIMDFIHELPKGFQTKIGQKGNGISAGQKQRLFIARAVYKNPEFIFLDEATNALDAQNEKIIMENLNDFLEGKTVVVVAHRLSTVKNADQIIVLEKGEIVETGTHEDLVQVEKNYFNLVKNQLELGS</sequence>
<evidence type="ECO:0000256" key="6">
    <source>
        <dbReference type="ARBA" id="ARBA00022801"/>
    </source>
</evidence>
<feature type="domain" description="Peptidase C39" evidence="13">
    <location>
        <begin position="8"/>
        <end position="133"/>
    </location>
</feature>
<dbReference type="EMBL" id="JAHVHU010000012">
    <property type="protein sequence ID" value="MBY5959211.1"/>
    <property type="molecule type" value="Genomic_DNA"/>
</dbReference>
<dbReference type="SUPFAM" id="SSF52540">
    <property type="entry name" value="P-loop containing nucleoside triphosphate hydrolases"/>
    <property type="match status" value="1"/>
</dbReference>
<dbReference type="Gene3D" id="3.40.50.300">
    <property type="entry name" value="P-loop containing nucleotide triphosphate hydrolases"/>
    <property type="match status" value="1"/>
</dbReference>
<evidence type="ECO:0000256" key="10">
    <source>
        <dbReference type="SAM" id="Phobius"/>
    </source>
</evidence>
<keyword evidence="7" id="KW-0067">ATP-binding</keyword>
<name>A0A953HW16_9BACT</name>
<dbReference type="CDD" id="cd02418">
    <property type="entry name" value="Peptidase_C39B"/>
    <property type="match status" value="1"/>
</dbReference>